<gene>
    <name evidence="2" type="ORF">ENS19_06570</name>
</gene>
<protein>
    <recommendedName>
        <fullName evidence="1">DNA polymerase II large subunit DP2 catalytic domain-containing protein</fullName>
    </recommendedName>
</protein>
<name>A0A7C3F2I5_9CREN</name>
<evidence type="ECO:0000259" key="1">
    <source>
        <dbReference type="Pfam" id="PF24846"/>
    </source>
</evidence>
<evidence type="ECO:0000313" key="2">
    <source>
        <dbReference type="EMBL" id="HFK20928.1"/>
    </source>
</evidence>
<feature type="domain" description="DNA polymerase II large subunit DP2 catalytic" evidence="1">
    <location>
        <begin position="1"/>
        <end position="93"/>
    </location>
</feature>
<organism evidence="2">
    <name type="scientific">Candidatus Methanomethylicus mesodigestus</name>
    <dbReference type="NCBI Taxonomy" id="1867258"/>
    <lineage>
        <taxon>Archaea</taxon>
        <taxon>Thermoproteota</taxon>
        <taxon>Methanosuratincolia</taxon>
        <taxon>Candidatus Methanomethylicales</taxon>
        <taxon>Candidatus Methanomethylicaceae</taxon>
        <taxon>Candidatus Methanomethylicus</taxon>
    </lineage>
</organism>
<accession>A0A7C3F2I5</accession>
<dbReference type="AlphaFoldDB" id="A0A7C3F2I5"/>
<dbReference type="InterPro" id="IPR004475">
    <property type="entry name" value="PolC_DP2"/>
</dbReference>
<dbReference type="PANTHER" id="PTHR42210:SF1">
    <property type="entry name" value="DNA POLYMERASE II LARGE SUBUNIT"/>
    <property type="match status" value="1"/>
</dbReference>
<sequence length="232" mass="26612">MDAPLVMTTVIDPSEVDDECHNMEIESKLPLEFYELGKSYRDAKESLKYIMIMKSRLGKPDQYTNFNFSIYTRGIEDGPLKTAYDKIKSMMDKVKEQLRLAGKIKCVDSKDVAERLLKHHFIPDLAGNLRAYSTQTVRCSKCGMKYRRIPLKGVCVKCQGNLILTVHEGNVNKYLEAAFKLTKEYELGTFVGQQIRLIEKGLHSLIPVNNNINEDKDRDKKNMSLKSFMTSQ</sequence>
<dbReference type="PANTHER" id="PTHR42210">
    <property type="entry name" value="DNA POLYMERASE II LARGE SUBUNIT"/>
    <property type="match status" value="1"/>
</dbReference>
<reference evidence="2" key="1">
    <citation type="journal article" date="2020" name="mSystems">
        <title>Genome- and Community-Level Interaction Insights into Carbon Utilization and Element Cycling Functions of Hydrothermarchaeota in Hydrothermal Sediment.</title>
        <authorList>
            <person name="Zhou Z."/>
            <person name="Liu Y."/>
            <person name="Xu W."/>
            <person name="Pan J."/>
            <person name="Luo Z.H."/>
            <person name="Li M."/>
        </authorList>
    </citation>
    <scope>NUCLEOTIDE SEQUENCE [LARGE SCALE GENOMIC DNA]</scope>
    <source>
        <strain evidence="2">SpSt-468</strain>
    </source>
</reference>
<dbReference type="GO" id="GO:0006260">
    <property type="term" value="P:DNA replication"/>
    <property type="evidence" value="ECO:0007669"/>
    <property type="project" value="InterPro"/>
</dbReference>
<dbReference type="Pfam" id="PF24846">
    <property type="entry name" value="PolC_DP2_cat"/>
    <property type="match status" value="1"/>
</dbReference>
<dbReference type="InterPro" id="IPR056172">
    <property type="entry name" value="PolC_DP2_cat_dom"/>
</dbReference>
<proteinExistence type="predicted"/>
<dbReference type="GO" id="GO:0003887">
    <property type="term" value="F:DNA-directed DNA polymerase activity"/>
    <property type="evidence" value="ECO:0007669"/>
    <property type="project" value="InterPro"/>
</dbReference>
<dbReference type="GO" id="GO:0003677">
    <property type="term" value="F:DNA binding"/>
    <property type="evidence" value="ECO:0007669"/>
    <property type="project" value="InterPro"/>
</dbReference>
<dbReference type="EMBL" id="DSTX01000011">
    <property type="protein sequence ID" value="HFK20928.1"/>
    <property type="molecule type" value="Genomic_DNA"/>
</dbReference>
<comment type="caution">
    <text evidence="2">The sequence shown here is derived from an EMBL/GenBank/DDBJ whole genome shotgun (WGS) entry which is preliminary data.</text>
</comment>